<accession>A0ABQ6CC83</accession>
<dbReference type="RefSeq" id="WP_284310741.1">
    <property type="nucleotide sequence ID" value="NZ_BSPC01000007.1"/>
</dbReference>
<reference evidence="3" key="1">
    <citation type="journal article" date="2019" name="Int. J. Syst. Evol. Microbiol.">
        <title>The Global Catalogue of Microorganisms (GCM) 10K type strain sequencing project: providing services to taxonomists for standard genome sequencing and annotation.</title>
        <authorList>
            <consortium name="The Broad Institute Genomics Platform"/>
            <consortium name="The Broad Institute Genome Sequencing Center for Infectious Disease"/>
            <person name="Wu L."/>
            <person name="Ma J."/>
        </authorList>
    </citation>
    <scope>NUCLEOTIDE SEQUENCE [LARGE SCALE GENOMIC DNA]</scope>
    <source>
        <strain evidence="3">NBRC 101365</strain>
    </source>
</reference>
<keyword evidence="3" id="KW-1185">Reference proteome</keyword>
<feature type="transmembrane region" description="Helical" evidence="1">
    <location>
        <begin position="25"/>
        <end position="45"/>
    </location>
</feature>
<comment type="caution">
    <text evidence="2">The sequence shown here is derived from an EMBL/GenBank/DDBJ whole genome shotgun (WGS) entry which is preliminary data.</text>
</comment>
<keyword evidence="1" id="KW-1133">Transmembrane helix</keyword>
<name>A0ABQ6CC83_9HYPH</name>
<proteinExistence type="predicted"/>
<feature type="transmembrane region" description="Helical" evidence="1">
    <location>
        <begin position="65"/>
        <end position="83"/>
    </location>
</feature>
<evidence type="ECO:0000313" key="2">
    <source>
        <dbReference type="EMBL" id="GLS17908.1"/>
    </source>
</evidence>
<dbReference type="Proteomes" id="UP001156882">
    <property type="component" value="Unassembled WGS sequence"/>
</dbReference>
<sequence>MSEACSSGPGGAIRRNPAAFGAADWLALAASPTFALMAVLTTVLGGESMSMPCSASPASPLSGMAMMYLLMSAFHLAPWLRLIRGVR</sequence>
<protein>
    <submittedName>
        <fullName evidence="2">Uncharacterized protein</fullName>
    </submittedName>
</protein>
<evidence type="ECO:0000313" key="3">
    <source>
        <dbReference type="Proteomes" id="UP001156882"/>
    </source>
</evidence>
<keyword evidence="1" id="KW-0472">Membrane</keyword>
<evidence type="ECO:0000256" key="1">
    <source>
        <dbReference type="SAM" id="Phobius"/>
    </source>
</evidence>
<organism evidence="2 3">
    <name type="scientific">Labrys miyagiensis</name>
    <dbReference type="NCBI Taxonomy" id="346912"/>
    <lineage>
        <taxon>Bacteria</taxon>
        <taxon>Pseudomonadati</taxon>
        <taxon>Pseudomonadota</taxon>
        <taxon>Alphaproteobacteria</taxon>
        <taxon>Hyphomicrobiales</taxon>
        <taxon>Xanthobacteraceae</taxon>
        <taxon>Labrys</taxon>
    </lineage>
</organism>
<dbReference type="EMBL" id="BSPC01000007">
    <property type="protein sequence ID" value="GLS17908.1"/>
    <property type="molecule type" value="Genomic_DNA"/>
</dbReference>
<keyword evidence="1" id="KW-0812">Transmembrane</keyword>
<gene>
    <name evidence="2" type="ORF">GCM10007874_09240</name>
</gene>